<dbReference type="RefSeq" id="XP_060121360.1">
    <property type="nucleotide sequence ID" value="XM_060265377.1"/>
</dbReference>
<name>A0AAF0EWK2_9BASI</name>
<dbReference type="GO" id="GO:1990112">
    <property type="term" value="C:RQC complex"/>
    <property type="evidence" value="ECO:0007669"/>
    <property type="project" value="TreeGrafter"/>
</dbReference>
<feature type="region of interest" description="Disordered" evidence="1">
    <location>
        <begin position="127"/>
        <end position="146"/>
    </location>
</feature>
<dbReference type="GeneID" id="85225065"/>
<evidence type="ECO:0000256" key="1">
    <source>
        <dbReference type="SAM" id="MobiDB-lite"/>
    </source>
</evidence>
<dbReference type="PANTHER" id="PTHR22684">
    <property type="entry name" value="NULP1-RELATED"/>
    <property type="match status" value="1"/>
</dbReference>
<sequence length="742" mass="81501">MSRKLNRRQQREQEELEQLENLQADVQKPAEQAEPPAEATPPALGFAALQVADEDEDEDEDEPVTAATPAPSKKKKNKKKSKKKAEPEAEAPAPKTAAPKKQKGKGQASKDVNDMSIEEMTALLNAQAPKKGESDAQPKQEAPSSPHAVLRGVLALDPPHLDPALELRRQFGAAAIKAYEREKNSSGVPTRSGARGRENRGAAFNSNTRARTVLCTPKNTWPDIARTFVGLSMSTEETKQGRICNWDHSRAYRQAQFQFAQAVNSHDTGALMALFRVFPWHIDTLLQLSDVSRYQGDLGQASDFIDRALFALERSASPPFVAGLTSSSGPPQVDFLRAENRAMWLASHRNIDLFGRRGTWRTALEWCKMLFGLDTKDPHAILLWIDFLAIKSKQHAWLLTFLDALEAERAKAVQKHGSLDNVAARTPLDQEKAAANETWRGALDWSVGASFARALALRAVEKDEGDTTHTRSSAALRLAIARHPCATVLLCEKLDAPVPQGAAFRTRGEWSAKDPAFDELLAQLYVHRSLSLWKEAPIAQWFRTNLDAVRGALEQGKVTVGAADEATQMGVYRHIVVADLPENLKQQLTRFFPPAVRNPPGGVETFDPLPPAHGSRYDDAYFAVVGDQLRRQQQQRATGGQGAWEILRHLQNLNVDELQQLMEHVDPETRDLLLQAHGTQDDGFETDETLDEDGEGVPGAVEGADTAAPADDAPTDGAAPAENASDPAQPGLMQRAWNALWG</sequence>
<keyword evidence="3" id="KW-1185">Reference proteome</keyword>
<dbReference type="InterPro" id="IPR006994">
    <property type="entry name" value="TCF25/Rqc1"/>
</dbReference>
<evidence type="ECO:0000313" key="2">
    <source>
        <dbReference type="EMBL" id="WFD38463.1"/>
    </source>
</evidence>
<accession>A0AAF0EWK2</accession>
<evidence type="ECO:0000313" key="3">
    <source>
        <dbReference type="Proteomes" id="UP001217754"/>
    </source>
</evidence>
<dbReference type="Proteomes" id="UP001217754">
    <property type="component" value="Chromosome 2"/>
</dbReference>
<evidence type="ECO:0008006" key="4">
    <source>
        <dbReference type="Google" id="ProtNLM"/>
    </source>
</evidence>
<reference evidence="2" key="1">
    <citation type="submission" date="2023-03" db="EMBL/GenBank/DDBJ databases">
        <title>Mating type loci evolution in Malassezia.</title>
        <authorList>
            <person name="Coelho M.A."/>
        </authorList>
    </citation>
    <scope>NUCLEOTIDE SEQUENCE</scope>
    <source>
        <strain evidence="2">CBS 9431</strain>
    </source>
</reference>
<feature type="compositionally biased region" description="Low complexity" evidence="1">
    <location>
        <begin position="19"/>
        <end position="43"/>
    </location>
</feature>
<feature type="compositionally biased region" description="Low complexity" evidence="1">
    <location>
        <begin position="703"/>
        <end position="721"/>
    </location>
</feature>
<proteinExistence type="predicted"/>
<feature type="region of interest" description="Disordered" evidence="1">
    <location>
        <begin position="181"/>
        <end position="203"/>
    </location>
</feature>
<organism evidence="2 3">
    <name type="scientific">Malassezia japonica</name>
    <dbReference type="NCBI Taxonomy" id="223818"/>
    <lineage>
        <taxon>Eukaryota</taxon>
        <taxon>Fungi</taxon>
        <taxon>Dikarya</taxon>
        <taxon>Basidiomycota</taxon>
        <taxon>Ustilaginomycotina</taxon>
        <taxon>Malasseziomycetes</taxon>
        <taxon>Malasseziales</taxon>
        <taxon>Malasseziaceae</taxon>
        <taxon>Malassezia</taxon>
    </lineage>
</organism>
<feature type="compositionally biased region" description="Basic residues" evidence="1">
    <location>
        <begin position="72"/>
        <end position="83"/>
    </location>
</feature>
<dbReference type="EMBL" id="CP119959">
    <property type="protein sequence ID" value="WFD38463.1"/>
    <property type="molecule type" value="Genomic_DNA"/>
</dbReference>
<feature type="region of interest" description="Disordered" evidence="1">
    <location>
        <begin position="680"/>
        <end position="742"/>
    </location>
</feature>
<dbReference type="AlphaFoldDB" id="A0AAF0EWK2"/>
<dbReference type="GO" id="GO:0072344">
    <property type="term" value="P:rescue of stalled ribosome"/>
    <property type="evidence" value="ECO:0007669"/>
    <property type="project" value="TreeGrafter"/>
</dbReference>
<feature type="compositionally biased region" description="Acidic residues" evidence="1">
    <location>
        <begin position="682"/>
        <end position="695"/>
    </location>
</feature>
<feature type="compositionally biased region" description="Acidic residues" evidence="1">
    <location>
        <begin position="52"/>
        <end position="63"/>
    </location>
</feature>
<dbReference type="GO" id="GO:1990116">
    <property type="term" value="P:ribosome-associated ubiquitin-dependent protein catabolic process"/>
    <property type="evidence" value="ECO:0007669"/>
    <property type="project" value="TreeGrafter"/>
</dbReference>
<feature type="region of interest" description="Disordered" evidence="1">
    <location>
        <begin position="1"/>
        <end position="111"/>
    </location>
</feature>
<dbReference type="Pfam" id="PF04910">
    <property type="entry name" value="Tcf25"/>
    <property type="match status" value="1"/>
</dbReference>
<dbReference type="PANTHER" id="PTHR22684:SF0">
    <property type="entry name" value="RIBOSOME QUALITY CONTROL COMPLEX SUBUNIT TCF25"/>
    <property type="match status" value="1"/>
</dbReference>
<gene>
    <name evidence="2" type="ORF">MJAP1_001416</name>
</gene>
<protein>
    <recommendedName>
        <fullName evidence="4">DUF654-domain-containing protein</fullName>
    </recommendedName>
</protein>